<dbReference type="RefSeq" id="WP_166693204.1">
    <property type="nucleotide sequence ID" value="NZ_WAEL01000007.1"/>
</dbReference>
<keyword evidence="2" id="KW-0201">Cytochrome c-type biogenesis</keyword>
<reference evidence="7" key="1">
    <citation type="submission" date="2019-09" db="EMBL/GenBank/DDBJ databases">
        <authorList>
            <person name="Jung D.-H."/>
        </authorList>
    </citation>
    <scope>NUCLEOTIDE SEQUENCE [LARGE SCALE GENOMIC DNA]</scope>
    <source>
        <strain evidence="7">JA-25</strain>
    </source>
</reference>
<evidence type="ECO:0000313" key="6">
    <source>
        <dbReference type="EMBL" id="NID12339.1"/>
    </source>
</evidence>
<comment type="caution">
    <text evidence="6">The sequence shown here is derived from an EMBL/GenBank/DDBJ whole genome shotgun (WGS) entry which is preliminary data.</text>
</comment>
<dbReference type="PANTHER" id="PTHR42852">
    <property type="entry name" value="THIOL:DISULFIDE INTERCHANGE PROTEIN DSBE"/>
    <property type="match status" value="1"/>
</dbReference>
<comment type="subcellular location">
    <subcellularLocation>
        <location evidence="1">Cell envelope</location>
    </subcellularLocation>
</comment>
<evidence type="ECO:0000313" key="7">
    <source>
        <dbReference type="Proteomes" id="UP000606008"/>
    </source>
</evidence>
<dbReference type="Pfam" id="PF14289">
    <property type="entry name" value="DUF4369"/>
    <property type="match status" value="1"/>
</dbReference>
<organism evidence="6 7">
    <name type="scientific">Fibrivirga algicola</name>
    <dbReference type="NCBI Taxonomy" id="2950420"/>
    <lineage>
        <taxon>Bacteria</taxon>
        <taxon>Pseudomonadati</taxon>
        <taxon>Bacteroidota</taxon>
        <taxon>Cytophagia</taxon>
        <taxon>Cytophagales</taxon>
        <taxon>Spirosomataceae</taxon>
        <taxon>Fibrivirga</taxon>
    </lineage>
</organism>
<dbReference type="Gene3D" id="3.40.30.10">
    <property type="entry name" value="Glutaredoxin"/>
    <property type="match status" value="1"/>
</dbReference>
<sequence length="380" mass="42613">MRLHYTKRPKRPGTLPFRIIAFFSLWTSIGLAQVRPAEPFTLAGQLAQSVKGNVYVLNQDDKRVFSAPIQGTRFTLKGKLAEPGLYRVQLDTNSRTYPVFLEGAPMQMTIQKNGAYQVTGSKLHSEWRAYTAFTDSTRNKLIGLSQARSGATQKGDTVLLNQLWAENTMISLTYGSRMADLIARKPYTFFNLFLLKGSGYADDHLVNMLNEFKPTLGTYPTFQLYDQELKTRADNRQKVAIGQQAYDFTLPDSTGATHSLASVRTANKLVLVDFWASWCGPCIKEFPGLKKLHAKYASQGLEIIGISTDKEPKRWLSALSSLRPSGLQLHLTEPSPLRDKYAIYAIPQTFLIDQNGVIRGHNLTEAELDKKVAELLAETR</sequence>
<dbReference type="InterPro" id="IPR025380">
    <property type="entry name" value="DUF4369"/>
</dbReference>
<gene>
    <name evidence="6" type="ORF">F7231_19350</name>
</gene>
<dbReference type="InterPro" id="IPR013766">
    <property type="entry name" value="Thioredoxin_domain"/>
</dbReference>
<evidence type="ECO:0000256" key="4">
    <source>
        <dbReference type="ARBA" id="ARBA00023284"/>
    </source>
</evidence>
<protein>
    <submittedName>
        <fullName evidence="6">AhpC/TSA family protein</fullName>
    </submittedName>
</protein>
<evidence type="ECO:0000259" key="5">
    <source>
        <dbReference type="PROSITE" id="PS51352"/>
    </source>
</evidence>
<dbReference type="InterPro" id="IPR000866">
    <property type="entry name" value="AhpC/TSA"/>
</dbReference>
<reference evidence="7" key="2">
    <citation type="submission" date="2023-07" db="EMBL/GenBank/DDBJ databases">
        <authorList>
            <person name="Jung D.-H."/>
        </authorList>
    </citation>
    <scope>NUCLEOTIDE SEQUENCE [LARGE SCALE GENOMIC DNA]</scope>
    <source>
        <strain evidence="7">JA-25</strain>
    </source>
</reference>
<dbReference type="InterPro" id="IPR050553">
    <property type="entry name" value="Thioredoxin_ResA/DsbE_sf"/>
</dbReference>
<dbReference type="Proteomes" id="UP000606008">
    <property type="component" value="Unassembled WGS sequence"/>
</dbReference>
<dbReference type="PROSITE" id="PS51352">
    <property type="entry name" value="THIOREDOXIN_2"/>
    <property type="match status" value="1"/>
</dbReference>
<keyword evidence="4" id="KW-0676">Redox-active center</keyword>
<dbReference type="CDD" id="cd02966">
    <property type="entry name" value="TlpA_like_family"/>
    <property type="match status" value="1"/>
</dbReference>
<evidence type="ECO:0000256" key="1">
    <source>
        <dbReference type="ARBA" id="ARBA00004196"/>
    </source>
</evidence>
<feature type="domain" description="Thioredoxin" evidence="5">
    <location>
        <begin position="239"/>
        <end position="380"/>
    </location>
</feature>
<accession>A0ABX0QIS8</accession>
<keyword evidence="7" id="KW-1185">Reference proteome</keyword>
<dbReference type="InterPro" id="IPR036249">
    <property type="entry name" value="Thioredoxin-like_sf"/>
</dbReference>
<keyword evidence="3" id="KW-1015">Disulfide bond</keyword>
<dbReference type="EMBL" id="WAEL01000007">
    <property type="protein sequence ID" value="NID12339.1"/>
    <property type="molecule type" value="Genomic_DNA"/>
</dbReference>
<evidence type="ECO:0000256" key="3">
    <source>
        <dbReference type="ARBA" id="ARBA00023157"/>
    </source>
</evidence>
<dbReference type="SUPFAM" id="SSF52833">
    <property type="entry name" value="Thioredoxin-like"/>
    <property type="match status" value="1"/>
</dbReference>
<dbReference type="PANTHER" id="PTHR42852:SF6">
    <property type="entry name" value="THIOL:DISULFIDE INTERCHANGE PROTEIN DSBE"/>
    <property type="match status" value="1"/>
</dbReference>
<dbReference type="Pfam" id="PF00578">
    <property type="entry name" value="AhpC-TSA"/>
    <property type="match status" value="1"/>
</dbReference>
<proteinExistence type="predicted"/>
<name>A0ABX0QIS8_9BACT</name>
<evidence type="ECO:0000256" key="2">
    <source>
        <dbReference type="ARBA" id="ARBA00022748"/>
    </source>
</evidence>